<dbReference type="InterPro" id="IPR034660">
    <property type="entry name" value="DinB/YfiT-like"/>
</dbReference>
<keyword evidence="2" id="KW-0413">Isomerase</keyword>
<dbReference type="GO" id="GO:0046872">
    <property type="term" value="F:metal ion binding"/>
    <property type="evidence" value="ECO:0007669"/>
    <property type="project" value="InterPro"/>
</dbReference>
<sequence length="197" mass="21667">MVARERAELADLLGTLTDEQWNTESLCGGWRVRDVAAHLLYEVTPPLTYALETLRAGGSFDRINARYVESWRDRPIDELLAAFETTRRGGFPTRVAPRIALADTLIHHQDIRRPLGLARTVPAPRLLTLLRHPDPFLRPGARMRGLRFAATDVDWKHGSGPSVEGPGEAIVLVVAGRPAALADLQGTGVDILRGRLG</sequence>
<dbReference type="NCBIfam" id="TIGR03083">
    <property type="entry name" value="maleylpyruvate isomerase family mycothiol-dependent enzyme"/>
    <property type="match status" value="1"/>
</dbReference>
<proteinExistence type="predicted"/>
<protein>
    <submittedName>
        <fullName evidence="2">Maleylpyruvate isomerase family mycothiol-dependent enzyme</fullName>
    </submittedName>
</protein>
<dbReference type="Gene3D" id="1.20.120.450">
    <property type="entry name" value="dinb family like domain"/>
    <property type="match status" value="1"/>
</dbReference>
<comment type="caution">
    <text evidence="2">The sequence shown here is derived from an EMBL/GenBank/DDBJ whole genome shotgun (WGS) entry which is preliminary data.</text>
</comment>
<dbReference type="EMBL" id="VXLC01000033">
    <property type="protein sequence ID" value="KAA8880562.1"/>
    <property type="molecule type" value="Genomic_DNA"/>
</dbReference>
<dbReference type="Proteomes" id="UP000323876">
    <property type="component" value="Unassembled WGS sequence"/>
</dbReference>
<dbReference type="InterPro" id="IPR024344">
    <property type="entry name" value="MDMPI_metal-binding"/>
</dbReference>
<dbReference type="Pfam" id="PF11716">
    <property type="entry name" value="MDMPI_N"/>
    <property type="match status" value="1"/>
</dbReference>
<dbReference type="RefSeq" id="WP_150407642.1">
    <property type="nucleotide sequence ID" value="NZ_VXLC01000033.1"/>
</dbReference>
<keyword evidence="3" id="KW-1185">Reference proteome</keyword>
<dbReference type="OrthoDB" id="5178565at2"/>
<organism evidence="2 3">
    <name type="scientific">Nocardia colli</name>
    <dbReference type="NCBI Taxonomy" id="2545717"/>
    <lineage>
        <taxon>Bacteria</taxon>
        <taxon>Bacillati</taxon>
        <taxon>Actinomycetota</taxon>
        <taxon>Actinomycetes</taxon>
        <taxon>Mycobacteriales</taxon>
        <taxon>Nocardiaceae</taxon>
        <taxon>Nocardia</taxon>
    </lineage>
</organism>
<keyword evidence="2" id="KW-0670">Pyruvate</keyword>
<evidence type="ECO:0000313" key="2">
    <source>
        <dbReference type="EMBL" id="KAA8880562.1"/>
    </source>
</evidence>
<dbReference type="GO" id="GO:0016853">
    <property type="term" value="F:isomerase activity"/>
    <property type="evidence" value="ECO:0007669"/>
    <property type="project" value="UniProtKB-KW"/>
</dbReference>
<reference evidence="2 3" key="1">
    <citation type="submission" date="2019-09" db="EMBL/GenBank/DDBJ databases">
        <authorList>
            <person name="Wang X."/>
        </authorList>
    </citation>
    <scope>NUCLEOTIDE SEQUENCE [LARGE SCALE GENOMIC DNA]</scope>
    <source>
        <strain evidence="2 3">CICC 11023</strain>
    </source>
</reference>
<evidence type="ECO:0000313" key="3">
    <source>
        <dbReference type="Proteomes" id="UP000323876"/>
    </source>
</evidence>
<accession>A0A5N0DU00</accession>
<name>A0A5N0DU00_9NOCA</name>
<gene>
    <name evidence="2" type="ORF">F3087_40940</name>
</gene>
<feature type="domain" description="Mycothiol-dependent maleylpyruvate isomerase metal-binding" evidence="1">
    <location>
        <begin position="3"/>
        <end position="87"/>
    </location>
</feature>
<dbReference type="InterPro" id="IPR017517">
    <property type="entry name" value="Maleyloyr_isom"/>
</dbReference>
<dbReference type="AlphaFoldDB" id="A0A5N0DU00"/>
<dbReference type="SUPFAM" id="SSF109854">
    <property type="entry name" value="DinB/YfiT-like putative metalloenzymes"/>
    <property type="match status" value="1"/>
</dbReference>
<evidence type="ECO:0000259" key="1">
    <source>
        <dbReference type="Pfam" id="PF11716"/>
    </source>
</evidence>